<evidence type="ECO:0000313" key="3">
    <source>
        <dbReference type="Proteomes" id="UP000177785"/>
    </source>
</evidence>
<comment type="caution">
    <text evidence="2">The sequence shown here is derived from an EMBL/GenBank/DDBJ whole genome shotgun (WGS) entry which is preliminary data.</text>
</comment>
<feature type="transmembrane region" description="Helical" evidence="1">
    <location>
        <begin position="9"/>
        <end position="27"/>
    </location>
</feature>
<dbReference type="EMBL" id="MHNL01000029">
    <property type="protein sequence ID" value="OGZ43806.1"/>
    <property type="molecule type" value="Genomic_DNA"/>
</dbReference>
<dbReference type="Proteomes" id="UP000177785">
    <property type="component" value="Unassembled WGS sequence"/>
</dbReference>
<feature type="transmembrane region" description="Helical" evidence="1">
    <location>
        <begin position="262"/>
        <end position="284"/>
    </location>
</feature>
<organism evidence="2 3">
    <name type="scientific">Candidatus Ryanbacteria bacterium RIFCSPHIGHO2_01_FULL_48_27</name>
    <dbReference type="NCBI Taxonomy" id="1802115"/>
    <lineage>
        <taxon>Bacteria</taxon>
        <taxon>Candidatus Ryaniibacteriota</taxon>
    </lineage>
</organism>
<feature type="transmembrane region" description="Helical" evidence="1">
    <location>
        <begin position="39"/>
        <end position="60"/>
    </location>
</feature>
<keyword evidence="1" id="KW-1133">Transmembrane helix</keyword>
<evidence type="ECO:0000256" key="1">
    <source>
        <dbReference type="SAM" id="Phobius"/>
    </source>
</evidence>
<dbReference type="STRING" id="1802115.A2756_05640"/>
<feature type="transmembrane region" description="Helical" evidence="1">
    <location>
        <begin position="126"/>
        <end position="145"/>
    </location>
</feature>
<name>A0A1G2G0H9_9BACT</name>
<accession>A0A1G2G0H9</accession>
<keyword evidence="1" id="KW-0812">Transmembrane</keyword>
<gene>
    <name evidence="2" type="ORF">A2756_05640</name>
</gene>
<sequence>MHLAPDMKSYVLGALMLGASSLFWFSVGKMAGAFSWHDTFGILSVVSLTCYLVVASLALILYQERRLFVGVVAIGFVPFFLSIPFRLEYVLLVLLALLAASRSFSSVKDELHNHLAFRVSPPLRRGLPILLTVFSLILASVYYFTTGASMSVSGKDLLPKSLFNLIVKTTEPNILQLVLPGFNHLITVDEYIRETLRRDASGSFDVLSPAQQAELLQHARTQLFEDFNLQVGGDELLSDAFYQAIIAKSEHLLEPYKRSIPFAFAIALFLFLRTVAFPYSWLVICTSWGIMRLLIHLRVVEIQEVQRPQEFVTWRHIG</sequence>
<protein>
    <submittedName>
        <fullName evidence="2">Uncharacterized protein</fullName>
    </submittedName>
</protein>
<dbReference type="AlphaFoldDB" id="A0A1G2G0H9"/>
<feature type="transmembrane region" description="Helical" evidence="1">
    <location>
        <begin position="89"/>
        <end position="105"/>
    </location>
</feature>
<reference evidence="2 3" key="1">
    <citation type="journal article" date="2016" name="Nat. Commun.">
        <title>Thousands of microbial genomes shed light on interconnected biogeochemical processes in an aquifer system.</title>
        <authorList>
            <person name="Anantharaman K."/>
            <person name="Brown C.T."/>
            <person name="Hug L.A."/>
            <person name="Sharon I."/>
            <person name="Castelle C.J."/>
            <person name="Probst A.J."/>
            <person name="Thomas B.C."/>
            <person name="Singh A."/>
            <person name="Wilkins M.J."/>
            <person name="Karaoz U."/>
            <person name="Brodie E.L."/>
            <person name="Williams K.H."/>
            <person name="Hubbard S.S."/>
            <person name="Banfield J.F."/>
        </authorList>
    </citation>
    <scope>NUCLEOTIDE SEQUENCE [LARGE SCALE GENOMIC DNA]</scope>
</reference>
<proteinExistence type="predicted"/>
<feature type="transmembrane region" description="Helical" evidence="1">
    <location>
        <begin position="67"/>
        <end position="83"/>
    </location>
</feature>
<evidence type="ECO:0000313" key="2">
    <source>
        <dbReference type="EMBL" id="OGZ43806.1"/>
    </source>
</evidence>
<keyword evidence="1" id="KW-0472">Membrane</keyword>